<keyword evidence="3" id="KW-0677">Repeat</keyword>
<organism evidence="4 5">
    <name type="scientific">Tritrichomonas foetus</name>
    <dbReference type="NCBI Taxonomy" id="1144522"/>
    <lineage>
        <taxon>Eukaryota</taxon>
        <taxon>Metamonada</taxon>
        <taxon>Parabasalia</taxon>
        <taxon>Tritrichomonadida</taxon>
        <taxon>Tritrichomonadidae</taxon>
        <taxon>Tritrichomonas</taxon>
    </lineage>
</organism>
<keyword evidence="2" id="KW-0433">Leucine-rich repeat</keyword>
<dbReference type="GeneID" id="94845624"/>
<protein>
    <recommendedName>
        <fullName evidence="6">Leucine Rich Repeat family protein</fullName>
    </recommendedName>
</protein>
<reference evidence="4" key="1">
    <citation type="submission" date="2016-10" db="EMBL/GenBank/DDBJ databases">
        <authorList>
            <person name="Benchimol M."/>
            <person name="Almeida L.G."/>
            <person name="Vasconcelos A.T."/>
            <person name="Perreira-Neves A."/>
            <person name="Rosa I.A."/>
            <person name="Tasca T."/>
            <person name="Bogo M.R."/>
            <person name="de Souza W."/>
        </authorList>
    </citation>
    <scope>NUCLEOTIDE SEQUENCE [LARGE SCALE GENOMIC DNA]</scope>
    <source>
        <strain evidence="4">K</strain>
    </source>
</reference>
<dbReference type="InterPro" id="IPR032675">
    <property type="entry name" value="LRR_dom_sf"/>
</dbReference>
<dbReference type="AlphaFoldDB" id="A0A1J4JDH6"/>
<keyword evidence="5" id="KW-1185">Reference proteome</keyword>
<evidence type="ECO:0000256" key="2">
    <source>
        <dbReference type="ARBA" id="ARBA00022614"/>
    </source>
</evidence>
<proteinExistence type="predicted"/>
<comment type="caution">
    <text evidence="4">The sequence shown here is derived from an EMBL/GenBank/DDBJ whole genome shotgun (WGS) entry which is preliminary data.</text>
</comment>
<gene>
    <name evidence="4" type="ORF">TRFO_36592</name>
</gene>
<dbReference type="PANTHER" id="PTHR24113:SF12">
    <property type="entry name" value="RAN GTPASE-ACTIVATING PROTEIN 1"/>
    <property type="match status" value="1"/>
</dbReference>
<accession>A0A1J4JDH6</accession>
<evidence type="ECO:0000256" key="1">
    <source>
        <dbReference type="ARBA" id="ARBA00022468"/>
    </source>
</evidence>
<dbReference type="GO" id="GO:0048471">
    <property type="term" value="C:perinuclear region of cytoplasm"/>
    <property type="evidence" value="ECO:0007669"/>
    <property type="project" value="TreeGrafter"/>
</dbReference>
<dbReference type="Proteomes" id="UP000179807">
    <property type="component" value="Unassembled WGS sequence"/>
</dbReference>
<dbReference type="PANTHER" id="PTHR24113">
    <property type="entry name" value="RAN GTPASE-ACTIVATING PROTEIN 1"/>
    <property type="match status" value="1"/>
</dbReference>
<evidence type="ECO:0000256" key="3">
    <source>
        <dbReference type="ARBA" id="ARBA00022737"/>
    </source>
</evidence>
<dbReference type="SUPFAM" id="SSF52047">
    <property type="entry name" value="RNI-like"/>
    <property type="match status" value="2"/>
</dbReference>
<dbReference type="GO" id="GO:0005096">
    <property type="term" value="F:GTPase activator activity"/>
    <property type="evidence" value="ECO:0007669"/>
    <property type="project" value="UniProtKB-KW"/>
</dbReference>
<keyword evidence="1" id="KW-0343">GTPase activation</keyword>
<dbReference type="EMBL" id="MLAK01001129">
    <property type="protein sequence ID" value="OHS97210.1"/>
    <property type="molecule type" value="Genomic_DNA"/>
</dbReference>
<evidence type="ECO:0008006" key="6">
    <source>
        <dbReference type="Google" id="ProtNLM"/>
    </source>
</evidence>
<dbReference type="GO" id="GO:0005829">
    <property type="term" value="C:cytosol"/>
    <property type="evidence" value="ECO:0007669"/>
    <property type="project" value="TreeGrafter"/>
</dbReference>
<evidence type="ECO:0000313" key="4">
    <source>
        <dbReference type="EMBL" id="OHS97210.1"/>
    </source>
</evidence>
<dbReference type="InterPro" id="IPR027038">
    <property type="entry name" value="RanGap"/>
</dbReference>
<evidence type="ECO:0000313" key="5">
    <source>
        <dbReference type="Proteomes" id="UP000179807"/>
    </source>
</evidence>
<dbReference type="VEuPathDB" id="TrichDB:TRFO_36592"/>
<dbReference type="OrthoDB" id="120976at2759"/>
<dbReference type="GO" id="GO:0031267">
    <property type="term" value="F:small GTPase binding"/>
    <property type="evidence" value="ECO:0007669"/>
    <property type="project" value="TreeGrafter"/>
</dbReference>
<dbReference type="Gene3D" id="3.80.10.10">
    <property type="entry name" value="Ribonuclease Inhibitor"/>
    <property type="match status" value="2"/>
</dbReference>
<dbReference type="RefSeq" id="XP_068350347.1">
    <property type="nucleotide sequence ID" value="XM_068510920.1"/>
</dbReference>
<sequence>MTEEKEEKGDAPNSNHLVDASHMNMFSKSTKSFMLKNLVFGVVLLDLSSNHIDEDCSKLLAEHLCSNKCTIRSLSVEYCHLTHKCSTIIFSAIGNSPLYEFYADNNILSNENCLALAHSLSKNPPLELLSVVGCQISSDSFIQLFTGLPKSKKLKHLRFDSNSMLDPSAIALADILPSLHLESLGVSDNEIWRDGTTAIIQACLRCDTLFSLDIGYNIVDFFELGLYVQKSEKLRFLGISGSKIYEEQLNNFLTIIGQSKITTLLLEGINFHHMPISWGKATENAFSNQSHIAHLIKCFDSNSYLKDVRLGFFELEQLLTLYEARKPSWNFTLSFHNFGKTRNTWLIHFPDFKIESPCNKLFWNTRISPGAVSILNVILKNTSFNGKPIEIIDLHGTKLNDEGYCKFFAELLPKTYTELDLSNTDLRNNSIDSLIEFLKKPDSYIERLHMQRTKSSAAAFQVYFQFLNEYPEKCPKILSFRFESSKPREENSVLDYSGEIGQLLEKNPALVELRLGGQVTGKDANNIISKLKFNSNLRFLELHSDLFDRYKSADPELDEQLLAVFNDFVEMFHEAILSEDTKCILEEFSFPLLTELFLGSIPNISLWPSILRKLESNYNAHLDNQPKH</sequence>
<dbReference type="GO" id="GO:0006913">
    <property type="term" value="P:nucleocytoplasmic transport"/>
    <property type="evidence" value="ECO:0007669"/>
    <property type="project" value="TreeGrafter"/>
</dbReference>
<dbReference type="GO" id="GO:0005634">
    <property type="term" value="C:nucleus"/>
    <property type="evidence" value="ECO:0007669"/>
    <property type="project" value="TreeGrafter"/>
</dbReference>
<name>A0A1J4JDH6_9EUKA</name>